<reference evidence="1" key="1">
    <citation type="submission" date="2021-05" db="EMBL/GenBank/DDBJ databases">
        <authorList>
            <person name="Scholz U."/>
            <person name="Mascher M."/>
            <person name="Fiebig A."/>
        </authorList>
    </citation>
    <scope>NUCLEOTIDE SEQUENCE [LARGE SCALE GENOMIC DNA]</scope>
</reference>
<protein>
    <submittedName>
        <fullName evidence="1">Uncharacterized protein</fullName>
    </submittedName>
</protein>
<reference evidence="1" key="2">
    <citation type="submission" date="2025-09" db="UniProtKB">
        <authorList>
            <consortium name="EnsemblPlants"/>
        </authorList>
    </citation>
    <scope>IDENTIFICATION</scope>
</reference>
<accession>A0ACD6A0I9</accession>
<name>A0ACD6A0I9_AVESA</name>
<dbReference type="Proteomes" id="UP001732700">
    <property type="component" value="Chromosome 7A"/>
</dbReference>
<proteinExistence type="predicted"/>
<organism evidence="1 2">
    <name type="scientific">Avena sativa</name>
    <name type="common">Oat</name>
    <dbReference type="NCBI Taxonomy" id="4498"/>
    <lineage>
        <taxon>Eukaryota</taxon>
        <taxon>Viridiplantae</taxon>
        <taxon>Streptophyta</taxon>
        <taxon>Embryophyta</taxon>
        <taxon>Tracheophyta</taxon>
        <taxon>Spermatophyta</taxon>
        <taxon>Magnoliopsida</taxon>
        <taxon>Liliopsida</taxon>
        <taxon>Poales</taxon>
        <taxon>Poaceae</taxon>
        <taxon>BOP clade</taxon>
        <taxon>Pooideae</taxon>
        <taxon>Poodae</taxon>
        <taxon>Poeae</taxon>
        <taxon>Poeae Chloroplast Group 1 (Aveneae type)</taxon>
        <taxon>Aveninae</taxon>
        <taxon>Avena</taxon>
    </lineage>
</organism>
<keyword evidence="2" id="KW-1185">Reference proteome</keyword>
<evidence type="ECO:0000313" key="1">
    <source>
        <dbReference type="EnsemblPlants" id="AVESA.00010b.r2.7AG1245320.1.CDS"/>
    </source>
</evidence>
<dbReference type="EnsemblPlants" id="AVESA.00010b.r2.7AG1245320.1">
    <property type="protein sequence ID" value="AVESA.00010b.r2.7AG1245320.1.CDS"/>
    <property type="gene ID" value="AVESA.00010b.r2.7AG1245320"/>
</dbReference>
<sequence length="424" mass="48284">METAAKQTRAGDSTGDRLSALPDELLHHVLSFLPSRRAVQTGVLSKRWTGLWRSVRRIDIRFDVDTPNYVCNSYSKEKWEKAEVFINNLFKFHDAPSLDAFQIYIGSNHNDLLPTIDRWVCQGMEYRPHDVEIVYSSIEGAYMLPHLGSSTALLKKLYLSGMYLDYSFQAQLRSGFPVLEDLTLHDCRTYFDYIQSNTLKKFVLRDCYRSSKMLVIRAPALVSLRIVTVLYDNGVALDGPMNYLVNAYIFPFDDGNSNLSRVSLLGSLFNVTNLELVGLSAQVMLDEGLDKYPVFMNLKTLSIYRCLYSKTLGEDGCLYSSCDPNDKLKALGRLLHKAPNLERLTLQSCWPLQESKQKVTASDLSLRSLDQKDFNCPSLKFIEIKYKDDGTDDENQMFQLVCGLLRNLENPAVTFSRTKGTWSP</sequence>
<evidence type="ECO:0000313" key="2">
    <source>
        <dbReference type="Proteomes" id="UP001732700"/>
    </source>
</evidence>